<feature type="region of interest" description="Disordered" evidence="1">
    <location>
        <begin position="1"/>
        <end position="43"/>
    </location>
</feature>
<evidence type="ECO:0000256" key="1">
    <source>
        <dbReference type="SAM" id="MobiDB-lite"/>
    </source>
</evidence>
<proteinExistence type="predicted"/>
<comment type="caution">
    <text evidence="2">The sequence shown here is derived from an EMBL/GenBank/DDBJ whole genome shotgun (WGS) entry which is preliminary data.</text>
</comment>
<dbReference type="AlphaFoldDB" id="A0AAD4TY73"/>
<reference evidence="2" key="1">
    <citation type="submission" date="2022-03" db="EMBL/GenBank/DDBJ databases">
        <title>Genomic analyses of argali, domestic sheep and their hybrids provide insights into chromosomal evolution, heterosis and genetic basis of agronomic traits.</title>
        <authorList>
            <person name="Li M."/>
        </authorList>
    </citation>
    <scope>NUCLEOTIDE SEQUENCE</scope>
    <source>
        <strain evidence="2">CAU-MHL-2022a</strain>
        <tissue evidence="2">Skin</tissue>
    </source>
</reference>
<name>A0AAD4TY73_OVIAM</name>
<organism evidence="2 3">
    <name type="scientific">Ovis ammon polii</name>
    <dbReference type="NCBI Taxonomy" id="230172"/>
    <lineage>
        <taxon>Eukaryota</taxon>
        <taxon>Metazoa</taxon>
        <taxon>Chordata</taxon>
        <taxon>Craniata</taxon>
        <taxon>Vertebrata</taxon>
        <taxon>Euteleostomi</taxon>
        <taxon>Mammalia</taxon>
        <taxon>Eutheria</taxon>
        <taxon>Laurasiatheria</taxon>
        <taxon>Artiodactyla</taxon>
        <taxon>Ruminantia</taxon>
        <taxon>Pecora</taxon>
        <taxon>Bovidae</taxon>
        <taxon>Caprinae</taxon>
        <taxon>Ovis</taxon>
    </lineage>
</organism>
<dbReference type="Proteomes" id="UP001214576">
    <property type="component" value="Unassembled WGS sequence"/>
</dbReference>
<evidence type="ECO:0000313" key="3">
    <source>
        <dbReference type="Proteomes" id="UP001214576"/>
    </source>
</evidence>
<protein>
    <submittedName>
        <fullName evidence="2">Uncharacterized protein</fullName>
    </submittedName>
</protein>
<evidence type="ECO:0000313" key="2">
    <source>
        <dbReference type="EMBL" id="KAI4535551.1"/>
    </source>
</evidence>
<dbReference type="EMBL" id="JAKZEL010000018">
    <property type="protein sequence ID" value="KAI4535551.1"/>
    <property type="molecule type" value="Genomic_DNA"/>
</dbReference>
<gene>
    <name evidence="2" type="ORF">MG293_014777</name>
</gene>
<accession>A0AAD4TY73</accession>
<keyword evidence="3" id="KW-1185">Reference proteome</keyword>
<sequence>MAPPCSPRSCPRPGGAVSPQMAAPSSDAAGRTGQDTVSSGAVEGGCGPEDVAWTWVPYVFKEIPSSIHTVPGLRKVLETFVACIVFAFLSNTSLSLHQSALEWPLLHLLHPSSRGHAAEAG</sequence>